<evidence type="ECO:0000256" key="1">
    <source>
        <dbReference type="SAM" id="SignalP"/>
    </source>
</evidence>
<dbReference type="EMBL" id="FNGS01000002">
    <property type="protein sequence ID" value="SDL54136.1"/>
    <property type="molecule type" value="Genomic_DNA"/>
</dbReference>
<sequence>MFRYFLFFFVISSRIFAQQGPVSAAAGTQAGGYLIEFSVGDVFASTVQNGSFSNTGGILQPEAVSGPLPVRLLSFSVSAEGSSAVLLRWHTAEEINTSHFDVEQSVTGRAWRVAGRVYPTGGPARGASYAFTDFDPADGVSYYRLRIADNDNTASYSSIRSIVTDRPSAWVMYPNPAAHYVRFGKLAAVRAISVRDMQGQLRYRSAQTGEVDVHTWPAGLYAVIVEHTNGSVETRKLMVVR</sequence>
<dbReference type="Pfam" id="PF18962">
    <property type="entry name" value="Por_Secre_tail"/>
    <property type="match status" value="1"/>
</dbReference>
<dbReference type="InterPro" id="IPR026444">
    <property type="entry name" value="Secre_tail"/>
</dbReference>
<dbReference type="STRING" id="563176.SAMN04488090_1163"/>
<dbReference type="AlphaFoldDB" id="A0A1G9KX13"/>
<feature type="domain" description="Secretion system C-terminal sorting" evidence="2">
    <location>
        <begin position="172"/>
        <end position="239"/>
    </location>
</feature>
<accession>A0A1G9KX13</accession>
<evidence type="ECO:0000313" key="3">
    <source>
        <dbReference type="EMBL" id="SDL54136.1"/>
    </source>
</evidence>
<protein>
    <submittedName>
        <fullName evidence="3">Por secretion system C-terminal sorting domain-containing protein</fullName>
    </submittedName>
</protein>
<dbReference type="Proteomes" id="UP000198901">
    <property type="component" value="Unassembled WGS sequence"/>
</dbReference>
<feature type="chain" id="PRO_5011535265" evidence="1">
    <location>
        <begin position="18"/>
        <end position="241"/>
    </location>
</feature>
<name>A0A1G9KX13_9BACT</name>
<proteinExistence type="predicted"/>
<evidence type="ECO:0000259" key="2">
    <source>
        <dbReference type="Pfam" id="PF18962"/>
    </source>
</evidence>
<keyword evidence="1" id="KW-0732">Signal</keyword>
<feature type="signal peptide" evidence="1">
    <location>
        <begin position="1"/>
        <end position="17"/>
    </location>
</feature>
<dbReference type="OrthoDB" id="1490051at2"/>
<evidence type="ECO:0000313" key="4">
    <source>
        <dbReference type="Proteomes" id="UP000198901"/>
    </source>
</evidence>
<organism evidence="3 4">
    <name type="scientific">Siphonobacter aquaeclarae</name>
    <dbReference type="NCBI Taxonomy" id="563176"/>
    <lineage>
        <taxon>Bacteria</taxon>
        <taxon>Pseudomonadati</taxon>
        <taxon>Bacteroidota</taxon>
        <taxon>Cytophagia</taxon>
        <taxon>Cytophagales</taxon>
        <taxon>Cytophagaceae</taxon>
        <taxon>Siphonobacter</taxon>
    </lineage>
</organism>
<dbReference type="NCBIfam" id="TIGR04183">
    <property type="entry name" value="Por_Secre_tail"/>
    <property type="match status" value="1"/>
</dbReference>
<dbReference type="RefSeq" id="WP_093198956.1">
    <property type="nucleotide sequence ID" value="NZ_FNGS01000002.1"/>
</dbReference>
<reference evidence="3 4" key="1">
    <citation type="submission" date="2016-10" db="EMBL/GenBank/DDBJ databases">
        <authorList>
            <person name="de Groot N.N."/>
        </authorList>
    </citation>
    <scope>NUCLEOTIDE SEQUENCE [LARGE SCALE GENOMIC DNA]</scope>
    <source>
        <strain evidence="3 4">DSM 21668</strain>
    </source>
</reference>
<keyword evidence="4" id="KW-1185">Reference proteome</keyword>
<gene>
    <name evidence="3" type="ORF">SAMN04488090_1163</name>
</gene>